<protein>
    <submittedName>
        <fullName evidence="1">Uncharacterized protein</fullName>
    </submittedName>
</protein>
<name>A0A285V787_9ACTN</name>
<dbReference type="Proteomes" id="UP000219435">
    <property type="component" value="Unassembled WGS sequence"/>
</dbReference>
<accession>A0A285V787</accession>
<evidence type="ECO:0000313" key="1">
    <source>
        <dbReference type="EMBL" id="SOC49458.1"/>
    </source>
</evidence>
<evidence type="ECO:0000313" key="2">
    <source>
        <dbReference type="Proteomes" id="UP000219435"/>
    </source>
</evidence>
<proteinExistence type="predicted"/>
<reference evidence="2" key="1">
    <citation type="submission" date="2017-08" db="EMBL/GenBank/DDBJ databases">
        <authorList>
            <person name="Varghese N."/>
            <person name="Submissions S."/>
        </authorList>
    </citation>
    <scope>NUCLEOTIDE SEQUENCE [LARGE SCALE GENOMIC DNA]</scope>
    <source>
        <strain evidence="2">DSM 4725</strain>
    </source>
</reference>
<dbReference type="OrthoDB" id="5191029at2"/>
<dbReference type="AlphaFoldDB" id="A0A285V787"/>
<dbReference type="RefSeq" id="WP_097195041.1">
    <property type="nucleotide sequence ID" value="NZ_OBQI01000003.1"/>
</dbReference>
<gene>
    <name evidence="1" type="ORF">SAMN05660748_2184</name>
</gene>
<dbReference type="EMBL" id="OBQI01000003">
    <property type="protein sequence ID" value="SOC49458.1"/>
    <property type="molecule type" value="Genomic_DNA"/>
</dbReference>
<organism evidence="1 2">
    <name type="scientific">Blastococcus aggregatus</name>
    <dbReference type="NCBI Taxonomy" id="38502"/>
    <lineage>
        <taxon>Bacteria</taxon>
        <taxon>Bacillati</taxon>
        <taxon>Actinomycetota</taxon>
        <taxon>Actinomycetes</taxon>
        <taxon>Geodermatophilales</taxon>
        <taxon>Geodermatophilaceae</taxon>
        <taxon>Blastococcus</taxon>
    </lineage>
</organism>
<sequence length="302" mass="34011">MTTVRKQVRFYEPVLVQGNGTRSEIKGDFWKRVRERADTLSPNNRECRYNSVSYFGEARLGVHPAIDYVYFGRLRPRADHPDSYRPGKGWIGPLKPAQVGDLISEPTYVVPIRSRNIIAVMRPTSGATRIQAIEAWLNHIFDMIQTPDHFELRPFIDEQILERLLGASGATKLNVKIAPGTEVPSDLPGEVGRAIESASEDTTDEMSLEMTWSFGHRTGSQGWRSALLNTAQAIARGSWAEKAVVSMQVEDDDGFHVEQHNLFEDRVSFPASFEVPEGREPSEESVLTGIQGAIEEFRRRQL</sequence>
<keyword evidence="2" id="KW-1185">Reference proteome</keyword>